<evidence type="ECO:0000313" key="3">
    <source>
        <dbReference type="EMBL" id="KAF0716192.1"/>
    </source>
</evidence>
<keyword evidence="2" id="KW-0472">Membrane</keyword>
<keyword evidence="2" id="KW-1133">Transmembrane helix</keyword>
<reference evidence="4 5" key="1">
    <citation type="submission" date="2019-03" db="EMBL/GenBank/DDBJ databases">
        <authorList>
            <person name="Gaulin E."/>
            <person name="Dumas B."/>
        </authorList>
    </citation>
    <scope>NUCLEOTIDE SEQUENCE [LARGE SCALE GENOMIC DNA]</scope>
    <source>
        <strain evidence="4">CBS 568.67</strain>
    </source>
</reference>
<keyword evidence="2" id="KW-0812">Transmembrane</keyword>
<name>A0A485K8S9_9STRA</name>
<dbReference type="AlphaFoldDB" id="A0A485K8S9"/>
<dbReference type="Pfam" id="PF04749">
    <property type="entry name" value="PLAC8"/>
    <property type="match status" value="1"/>
</dbReference>
<dbReference type="EMBL" id="VJMH01000445">
    <property type="protein sequence ID" value="KAF0716192.1"/>
    <property type="molecule type" value="Genomic_DNA"/>
</dbReference>
<dbReference type="EMBL" id="CAADRA010000445">
    <property type="protein sequence ID" value="VFT80161.1"/>
    <property type="molecule type" value="Genomic_DNA"/>
</dbReference>
<dbReference type="OrthoDB" id="166822at2759"/>
<proteinExistence type="predicted"/>
<keyword evidence="5" id="KW-1185">Reference proteome</keyword>
<evidence type="ECO:0000313" key="5">
    <source>
        <dbReference type="Proteomes" id="UP000332933"/>
    </source>
</evidence>
<evidence type="ECO:0000256" key="2">
    <source>
        <dbReference type="SAM" id="Phobius"/>
    </source>
</evidence>
<dbReference type="InterPro" id="IPR006461">
    <property type="entry name" value="PLAC_motif_containing"/>
</dbReference>
<gene>
    <name evidence="4" type="primary">Aste57867_2979</name>
    <name evidence="3" type="ORF">As57867_002970</name>
    <name evidence="4" type="ORF">ASTE57867_2979</name>
</gene>
<feature type="transmembrane region" description="Helical" evidence="2">
    <location>
        <begin position="117"/>
        <end position="136"/>
    </location>
</feature>
<dbReference type="NCBIfam" id="TIGR01571">
    <property type="entry name" value="A_thal_Cys_rich"/>
    <property type="match status" value="1"/>
</dbReference>
<sequence length="189" mass="20403">MADSTPIDTTPPAATPDYGTTEPLVGGSVNDADVVGAWKADVFGCFSNLWPNCAMSLVCPCVSLAQSLHRVGIYTYQTTLAVLAFLYVVTWAASYMVADLSQGLGTSSPQSMPWTELLVLTNIVYLVFVITTRAKLRRLMHIPGSYLEDICCSFWCQCCVIAQMATQVDAYTAGECNFGPKDTLPGYAV</sequence>
<feature type="region of interest" description="Disordered" evidence="1">
    <location>
        <begin position="1"/>
        <end position="20"/>
    </location>
</feature>
<accession>A0A485K8S9</accession>
<evidence type="ECO:0000256" key="1">
    <source>
        <dbReference type="SAM" id="MobiDB-lite"/>
    </source>
</evidence>
<protein>
    <submittedName>
        <fullName evidence="4">Aste57867_2979 protein</fullName>
    </submittedName>
</protein>
<feature type="transmembrane region" description="Helical" evidence="2">
    <location>
        <begin position="73"/>
        <end position="97"/>
    </location>
</feature>
<organism evidence="4 5">
    <name type="scientific">Aphanomyces stellatus</name>
    <dbReference type="NCBI Taxonomy" id="120398"/>
    <lineage>
        <taxon>Eukaryota</taxon>
        <taxon>Sar</taxon>
        <taxon>Stramenopiles</taxon>
        <taxon>Oomycota</taxon>
        <taxon>Saprolegniomycetes</taxon>
        <taxon>Saprolegniales</taxon>
        <taxon>Verrucalvaceae</taxon>
        <taxon>Aphanomyces</taxon>
    </lineage>
</organism>
<dbReference type="Proteomes" id="UP000332933">
    <property type="component" value="Unassembled WGS sequence"/>
</dbReference>
<dbReference type="PANTHER" id="PTHR15907">
    <property type="entry name" value="DUF614 FAMILY PROTEIN-RELATED"/>
    <property type="match status" value="1"/>
</dbReference>
<evidence type="ECO:0000313" key="4">
    <source>
        <dbReference type="EMBL" id="VFT80161.1"/>
    </source>
</evidence>
<reference evidence="3" key="2">
    <citation type="submission" date="2019-06" db="EMBL/GenBank/DDBJ databases">
        <title>Genomics analysis of Aphanomyces spp. identifies a new class of oomycete effector associated with host adaptation.</title>
        <authorList>
            <person name="Gaulin E."/>
        </authorList>
    </citation>
    <scope>NUCLEOTIDE SEQUENCE</scope>
    <source>
        <strain evidence="3">CBS 578.67</strain>
    </source>
</reference>